<comment type="caution">
    <text evidence="3">The sequence shown here is derived from an EMBL/GenBank/DDBJ whole genome shotgun (WGS) entry which is preliminary data.</text>
</comment>
<accession>A0ABV7WAI9</accession>
<evidence type="ECO:0000256" key="1">
    <source>
        <dbReference type="SAM" id="SignalP"/>
    </source>
</evidence>
<evidence type="ECO:0000313" key="3">
    <source>
        <dbReference type="EMBL" id="MFC3686810.1"/>
    </source>
</evidence>
<keyword evidence="4" id="KW-1185">Reference proteome</keyword>
<dbReference type="PANTHER" id="PTHR43606:SF2">
    <property type="entry name" value="ALKALINE PHOSPHATASE FAMILY PROTEIN (AFU_ORTHOLOGUE AFUA_5G03860)"/>
    <property type="match status" value="1"/>
</dbReference>
<sequence length="167" mass="17535">MTPASPVPSRRSVLLGSGATAATAALALSPLSAAEAEAQVRGAARTGMFAFGVASGDPTATEVLLWTRVTPEPAATPGSGLGRAVTVLWEVAADEAFERVVRRGRTRTDAGRDHTVKVVVDGLEPYTRYHYRFRALGQVSPVGRTQTSPDEPGTTHALRMAFVSCSN</sequence>
<dbReference type="InterPro" id="IPR006311">
    <property type="entry name" value="TAT_signal"/>
</dbReference>
<feature type="signal peptide" evidence="1">
    <location>
        <begin position="1"/>
        <end position="27"/>
    </location>
</feature>
<dbReference type="Proteomes" id="UP001595685">
    <property type="component" value="Unassembled WGS sequence"/>
</dbReference>
<dbReference type="PROSITE" id="PS51318">
    <property type="entry name" value="TAT"/>
    <property type="match status" value="1"/>
</dbReference>
<dbReference type="RefSeq" id="WP_340293926.1">
    <property type="nucleotide sequence ID" value="NZ_JBBEOI010000129.1"/>
</dbReference>
<organism evidence="3 4">
    <name type="scientific">Aquipuribacter hungaricus</name>
    <dbReference type="NCBI Taxonomy" id="545624"/>
    <lineage>
        <taxon>Bacteria</taxon>
        <taxon>Bacillati</taxon>
        <taxon>Actinomycetota</taxon>
        <taxon>Actinomycetes</taxon>
        <taxon>Micrococcales</taxon>
        <taxon>Intrasporangiaceae</taxon>
        <taxon>Aquipuribacter</taxon>
    </lineage>
</organism>
<feature type="domain" description="Phospholipase D N-terminal" evidence="2">
    <location>
        <begin position="52"/>
        <end position="147"/>
    </location>
</feature>
<reference evidence="4" key="1">
    <citation type="journal article" date="2019" name="Int. J. Syst. Evol. Microbiol.">
        <title>The Global Catalogue of Microorganisms (GCM) 10K type strain sequencing project: providing services to taxonomists for standard genome sequencing and annotation.</title>
        <authorList>
            <consortium name="The Broad Institute Genomics Platform"/>
            <consortium name="The Broad Institute Genome Sequencing Center for Infectious Disease"/>
            <person name="Wu L."/>
            <person name="Ma J."/>
        </authorList>
    </citation>
    <scope>NUCLEOTIDE SEQUENCE [LARGE SCALE GENOMIC DNA]</scope>
    <source>
        <strain evidence="4">NCAIM B.02333</strain>
    </source>
</reference>
<dbReference type="Gene3D" id="2.60.40.380">
    <property type="entry name" value="Purple acid phosphatase-like, N-terminal"/>
    <property type="match status" value="1"/>
</dbReference>
<dbReference type="Pfam" id="PF16655">
    <property type="entry name" value="PhoD_N"/>
    <property type="match status" value="1"/>
</dbReference>
<feature type="chain" id="PRO_5046949256" evidence="1">
    <location>
        <begin position="28"/>
        <end position="167"/>
    </location>
</feature>
<gene>
    <name evidence="3" type="ORF">ACFOLH_00470</name>
</gene>
<proteinExistence type="predicted"/>
<evidence type="ECO:0000259" key="2">
    <source>
        <dbReference type="Pfam" id="PF16655"/>
    </source>
</evidence>
<dbReference type="InterPro" id="IPR032093">
    <property type="entry name" value="PhoD_N"/>
</dbReference>
<protein>
    <submittedName>
        <fullName evidence="3">Alkaline phosphatase D family protein</fullName>
    </submittedName>
</protein>
<dbReference type="PANTHER" id="PTHR43606">
    <property type="entry name" value="PHOSPHATASE, PUTATIVE (AFU_ORTHOLOGUE AFUA_6G08710)-RELATED"/>
    <property type="match status" value="1"/>
</dbReference>
<dbReference type="InterPro" id="IPR052900">
    <property type="entry name" value="Phospholipid_Metab_Enz"/>
</dbReference>
<dbReference type="EMBL" id="JBHRWW010000001">
    <property type="protein sequence ID" value="MFC3686810.1"/>
    <property type="molecule type" value="Genomic_DNA"/>
</dbReference>
<evidence type="ECO:0000313" key="4">
    <source>
        <dbReference type="Proteomes" id="UP001595685"/>
    </source>
</evidence>
<keyword evidence="1" id="KW-0732">Signal</keyword>
<name>A0ABV7WAI9_9MICO</name>